<feature type="compositionally biased region" description="Basic and acidic residues" evidence="3">
    <location>
        <begin position="333"/>
        <end position="351"/>
    </location>
</feature>
<dbReference type="InterPro" id="IPR039883">
    <property type="entry name" value="Fcf2/DNTTIP2"/>
</dbReference>
<organism evidence="5 6">
    <name type="scientific">Cryptococcus floricola</name>
    <dbReference type="NCBI Taxonomy" id="2591691"/>
    <lineage>
        <taxon>Eukaryota</taxon>
        <taxon>Fungi</taxon>
        <taxon>Dikarya</taxon>
        <taxon>Basidiomycota</taxon>
        <taxon>Agaricomycotina</taxon>
        <taxon>Tremellomycetes</taxon>
        <taxon>Tremellales</taxon>
        <taxon>Cryptococcaceae</taxon>
        <taxon>Cryptococcus</taxon>
    </lineage>
</organism>
<dbReference type="InterPro" id="IPR014810">
    <property type="entry name" value="Fcf2_C"/>
</dbReference>
<feature type="compositionally biased region" description="Acidic residues" evidence="3">
    <location>
        <begin position="213"/>
        <end position="236"/>
    </location>
</feature>
<feature type="compositionally biased region" description="Polar residues" evidence="3">
    <location>
        <begin position="10"/>
        <end position="27"/>
    </location>
</feature>
<evidence type="ECO:0000256" key="2">
    <source>
        <dbReference type="ARBA" id="ARBA00023242"/>
    </source>
</evidence>
<feature type="region of interest" description="Disordered" evidence="3">
    <location>
        <begin position="52"/>
        <end position="270"/>
    </location>
</feature>
<keyword evidence="6" id="KW-1185">Reference proteome</keyword>
<dbReference type="Pfam" id="PF08698">
    <property type="entry name" value="Fcf2"/>
    <property type="match status" value="1"/>
</dbReference>
<dbReference type="GO" id="GO:0003723">
    <property type="term" value="F:RNA binding"/>
    <property type="evidence" value="ECO:0007669"/>
    <property type="project" value="TreeGrafter"/>
</dbReference>
<dbReference type="GO" id="GO:0005730">
    <property type="term" value="C:nucleolus"/>
    <property type="evidence" value="ECO:0007669"/>
    <property type="project" value="UniProtKB-SubCell"/>
</dbReference>
<dbReference type="PANTHER" id="PTHR21686">
    <property type="entry name" value="DEOXYNUCLEOTIDYLTRANSFERASE TERMINAL-INTERACTING PROTEIN 2"/>
    <property type="match status" value="1"/>
</dbReference>
<accession>A0A5D3B715</accession>
<dbReference type="AlphaFoldDB" id="A0A5D3B715"/>
<sequence length="476" mass="51802">MSTPRAARSRTATPLSVRTRSTPQASALPSHHHKTADELALEEAASLLHTPTTARLRSAGSDEVLDGGSARALRHRRLNEVRHDGDAVRERSKSPQRDERRHSEAPSTAETEVRENDAEEEDTQATAQQGSDTGDEDDEEASMELPGMSGISEATASVAGDEEEQEGAEPVSAALSTGRIFSQPRQEVEFGEAMSASGSETASAGSSSSEAASDSDSESDSSEDSDSESESDDDDQMERLLQAARDAAATKAASGNKQGEDRAEADGEVVLQFDKDQFEKKEAPIPDLSIANLPKTHLSFTKEGQAKATIPVPSVASSSAGPSKRGATSNKSQELDDRPYERQLSKKEKALQPRKATTSELWSRIPAPRADILPQMKRDYQALSLANSLDPKRFMKGGSKKDKAPESFAIGTMLETSRRVRDTTLTKEHKYRPGQVVQNIIRDNDMEGYAKRKYGDLQSSRMENGRGKGWQKRTKW</sequence>
<protein>
    <recommendedName>
        <fullName evidence="4">Fcf2 pre-rRNA processing C-terminal domain-containing protein</fullName>
    </recommendedName>
</protein>
<dbReference type="GO" id="GO:0006396">
    <property type="term" value="P:RNA processing"/>
    <property type="evidence" value="ECO:0007669"/>
    <property type="project" value="TreeGrafter"/>
</dbReference>
<dbReference type="Proteomes" id="UP000322245">
    <property type="component" value="Unassembled WGS sequence"/>
</dbReference>
<feature type="region of interest" description="Disordered" evidence="3">
    <location>
        <begin position="456"/>
        <end position="476"/>
    </location>
</feature>
<keyword evidence="2" id="KW-0539">Nucleus</keyword>
<evidence type="ECO:0000259" key="4">
    <source>
        <dbReference type="Pfam" id="PF08698"/>
    </source>
</evidence>
<feature type="compositionally biased region" description="Acidic residues" evidence="3">
    <location>
        <begin position="133"/>
        <end position="142"/>
    </location>
</feature>
<evidence type="ECO:0000313" key="5">
    <source>
        <dbReference type="EMBL" id="TYJ58371.1"/>
    </source>
</evidence>
<evidence type="ECO:0000256" key="3">
    <source>
        <dbReference type="SAM" id="MobiDB-lite"/>
    </source>
</evidence>
<feature type="compositionally biased region" description="Low complexity" evidence="3">
    <location>
        <begin position="195"/>
        <end position="212"/>
    </location>
</feature>
<name>A0A5D3B715_9TREE</name>
<evidence type="ECO:0000256" key="1">
    <source>
        <dbReference type="ARBA" id="ARBA00004604"/>
    </source>
</evidence>
<evidence type="ECO:0000313" key="6">
    <source>
        <dbReference type="Proteomes" id="UP000322245"/>
    </source>
</evidence>
<feature type="region of interest" description="Disordered" evidence="3">
    <location>
        <begin position="1"/>
        <end position="36"/>
    </location>
</feature>
<feature type="region of interest" description="Disordered" evidence="3">
    <location>
        <begin position="302"/>
        <end position="362"/>
    </location>
</feature>
<proteinExistence type="predicted"/>
<comment type="subcellular location">
    <subcellularLocation>
        <location evidence="1">Nucleus</location>
        <location evidence="1">Nucleolus</location>
    </subcellularLocation>
</comment>
<feature type="domain" description="Fcf2 pre-rRNA processing C-terminal" evidence="4">
    <location>
        <begin position="355"/>
        <end position="453"/>
    </location>
</feature>
<feature type="compositionally biased region" description="Low complexity" evidence="3">
    <location>
        <begin position="243"/>
        <end position="253"/>
    </location>
</feature>
<reference evidence="5 6" key="1">
    <citation type="submission" date="2017-05" db="EMBL/GenBank/DDBJ databases">
        <title>The Genome Sequence of Tsuchiyaea wingfieldii DSM 27421.</title>
        <authorList>
            <person name="Cuomo C."/>
            <person name="Passer A."/>
            <person name="Billmyre B."/>
            <person name="Heitman J."/>
        </authorList>
    </citation>
    <scope>NUCLEOTIDE SEQUENCE [LARGE SCALE GENOMIC DNA]</scope>
    <source>
        <strain evidence="5 6">DSM 27421</strain>
    </source>
</reference>
<feature type="compositionally biased region" description="Low complexity" evidence="3">
    <location>
        <begin position="311"/>
        <end position="323"/>
    </location>
</feature>
<comment type="caution">
    <text evidence="5">The sequence shown here is derived from an EMBL/GenBank/DDBJ whole genome shotgun (WGS) entry which is preliminary data.</text>
</comment>
<feature type="compositionally biased region" description="Basic and acidic residues" evidence="3">
    <location>
        <begin position="78"/>
        <end position="104"/>
    </location>
</feature>
<gene>
    <name evidence="5" type="ORF">B9479_000917</name>
</gene>
<dbReference type="EMBL" id="NIDF01000005">
    <property type="protein sequence ID" value="TYJ58371.1"/>
    <property type="molecule type" value="Genomic_DNA"/>
</dbReference>
<dbReference type="PANTHER" id="PTHR21686:SF12">
    <property type="entry name" value="DEOXYNUCLEOTIDYLTRANSFERASE TERMINAL-INTERACTING PROTEIN 2"/>
    <property type="match status" value="1"/>
</dbReference>